<dbReference type="PROSITE" id="PS50966">
    <property type="entry name" value="ZF_SWIM"/>
    <property type="match status" value="1"/>
</dbReference>
<reference evidence="6" key="1">
    <citation type="journal article" date="2019" name="Science">
        <title>Mutation of a bHLH transcription factor allowed almond domestication.</title>
        <authorList>
            <person name="Sanchez-Perez R."/>
            <person name="Pavan S."/>
            <person name="Mazzeo R."/>
            <person name="Moldovan C."/>
            <person name="Aiese Cigliano R."/>
            <person name="Del Cueto J."/>
            <person name="Ricciardi F."/>
            <person name="Lotti C."/>
            <person name="Ricciardi L."/>
            <person name="Dicenta F."/>
            <person name="Lopez-Marques R.L."/>
            <person name="Lindberg Moller B."/>
        </authorList>
    </citation>
    <scope>NUCLEOTIDE SEQUENCE</scope>
</reference>
<evidence type="ECO:0000256" key="4">
    <source>
        <dbReference type="PROSITE-ProRule" id="PRU00325"/>
    </source>
</evidence>
<dbReference type="EMBL" id="AP019300">
    <property type="protein sequence ID" value="BBH01731.1"/>
    <property type="molecule type" value="Genomic_DNA"/>
</dbReference>
<protein>
    <submittedName>
        <fullName evidence="6">EF-TU receptor</fullName>
    </submittedName>
</protein>
<evidence type="ECO:0000256" key="3">
    <source>
        <dbReference type="ARBA" id="ARBA00022833"/>
    </source>
</evidence>
<dbReference type="InterPro" id="IPR004332">
    <property type="entry name" value="Transposase_MuDR"/>
</dbReference>
<dbReference type="InterPro" id="IPR006564">
    <property type="entry name" value="Znf_PMZ"/>
</dbReference>
<name>A0A4Y1RBW6_PRUDU</name>
<feature type="domain" description="SWIM-type" evidence="5">
    <location>
        <begin position="588"/>
        <end position="622"/>
    </location>
</feature>
<dbReference type="AlphaFoldDB" id="A0A4Y1RBW6"/>
<evidence type="ECO:0000313" key="6">
    <source>
        <dbReference type="EMBL" id="BBH01731.1"/>
    </source>
</evidence>
<dbReference type="PANTHER" id="PTHR31973">
    <property type="entry name" value="POLYPROTEIN, PUTATIVE-RELATED"/>
    <property type="match status" value="1"/>
</dbReference>
<dbReference type="GO" id="GO:0008270">
    <property type="term" value="F:zinc ion binding"/>
    <property type="evidence" value="ECO:0007669"/>
    <property type="project" value="UniProtKB-KW"/>
</dbReference>
<keyword evidence="1" id="KW-0479">Metal-binding</keyword>
<keyword evidence="2 4" id="KW-0863">Zinc-finger</keyword>
<keyword evidence="3" id="KW-0862">Zinc</keyword>
<sequence>MEVCVIAKCTYKSETIMFSVSSESSMVDILKTLCLRFRGLQLGCFTLRYSVPSYPSCFLETDSDLDLMRTFLLISNEKTVDILVKDLCGISEYSGDFCVNKELIACEKGESSCSSTVEDRNEFLGRSKRASAKPLLSNEWETYIHHVGQKFDGGAEEFRLKLCKYALEVGFNFLYAGNDKKRVVAVCSNKKLEGCSWRVYASRCEATGSFVIRTLNNVHTCAGRIRESKSKMMRSRVVSSLIVDRIRAKPELKPVEIIHEFKDYYGIDISYYHAWFGKELAKLDVHGDESKSFNELVWYADAVKETNTGSLCTLDCEAGINRFRRFFVSFGGCIAGFQYCIPLLFIDATFLKSKYKGQLLCASGKNGNQGFYPLAFGVVDSETEENWTWFLQHLASILLPMGRVVTFFSDRNQGLLNAMGFVFPGWPHSYCYYHLKQNLISKYPKSGYGKLLQDRVINLFSRCAYAVTEEEFKVAMEELVIVGSSKVKAFISDLSRDHYANAFFKGMRYGEMANSLAESFNNWVGVFRDLPVLPLIEGIRQKLMVLNSQRRSDLCPEMETRLCENAEAGRTWAVRRSNCTVFEVFADYSVMVDLEQRTCSCRLWQIDGFPCTHAVAAILAKRDSVYDYVECYYKTDFFRKAYESPIFPIPDIGKGLGSNGSAAGVVLPPITKRPAGRPPTKRIKGPVPKWLFEALHVPYNIFEIMITHCIAGNGNCIAVSVSAMQKIEKSSSLNCSRSISISKIVGSDNKLSISAFCNLSGKRSWIFLLAKLIKNCIALEETKTEIYNSLFRDSYTLSRGSPSSPLDQVPERGFLEKLLLPFIELVLYVSNDAAESIGIAPKLDIVWFVVKICNKQPETAAQNLM</sequence>
<dbReference type="Pfam" id="PF04434">
    <property type="entry name" value="SWIM"/>
    <property type="match status" value="1"/>
</dbReference>
<proteinExistence type="predicted"/>
<dbReference type="PANTHER" id="PTHR31973:SF187">
    <property type="entry name" value="MUTATOR TRANSPOSASE MUDRA PROTEIN"/>
    <property type="match status" value="1"/>
</dbReference>
<dbReference type="InterPro" id="IPR018289">
    <property type="entry name" value="MULE_transposase_dom"/>
</dbReference>
<keyword evidence="6" id="KW-0675">Receptor</keyword>
<dbReference type="SMART" id="SM00575">
    <property type="entry name" value="ZnF_PMZ"/>
    <property type="match status" value="1"/>
</dbReference>
<evidence type="ECO:0000256" key="1">
    <source>
        <dbReference type="ARBA" id="ARBA00022723"/>
    </source>
</evidence>
<accession>A0A4Y1RBW6</accession>
<organism evidence="6">
    <name type="scientific">Prunus dulcis</name>
    <name type="common">Almond</name>
    <name type="synonym">Amygdalus dulcis</name>
    <dbReference type="NCBI Taxonomy" id="3755"/>
    <lineage>
        <taxon>Eukaryota</taxon>
        <taxon>Viridiplantae</taxon>
        <taxon>Streptophyta</taxon>
        <taxon>Embryophyta</taxon>
        <taxon>Tracheophyta</taxon>
        <taxon>Spermatophyta</taxon>
        <taxon>Magnoliopsida</taxon>
        <taxon>eudicotyledons</taxon>
        <taxon>Gunneridae</taxon>
        <taxon>Pentapetalae</taxon>
        <taxon>rosids</taxon>
        <taxon>fabids</taxon>
        <taxon>Rosales</taxon>
        <taxon>Rosaceae</taxon>
        <taxon>Amygdaloideae</taxon>
        <taxon>Amygdaleae</taxon>
        <taxon>Prunus</taxon>
    </lineage>
</organism>
<evidence type="ECO:0000256" key="2">
    <source>
        <dbReference type="ARBA" id="ARBA00022771"/>
    </source>
</evidence>
<dbReference type="Pfam" id="PF10551">
    <property type="entry name" value="MULE"/>
    <property type="match status" value="1"/>
</dbReference>
<dbReference type="InterPro" id="IPR007527">
    <property type="entry name" value="Znf_SWIM"/>
</dbReference>
<gene>
    <name evidence="6" type="ORF">Prudu_012097</name>
</gene>
<evidence type="ECO:0000259" key="5">
    <source>
        <dbReference type="PROSITE" id="PS50966"/>
    </source>
</evidence>
<dbReference type="Pfam" id="PF03108">
    <property type="entry name" value="DBD_Tnp_Mut"/>
    <property type="match status" value="1"/>
</dbReference>